<evidence type="ECO:0008006" key="5">
    <source>
        <dbReference type="Google" id="ProtNLM"/>
    </source>
</evidence>
<evidence type="ECO:0000256" key="1">
    <source>
        <dbReference type="ARBA" id="ARBA00022801"/>
    </source>
</evidence>
<dbReference type="AlphaFoldDB" id="A0A103ZJP0"/>
<dbReference type="GO" id="GO:0042578">
    <property type="term" value="F:phosphoric ester hydrolase activity"/>
    <property type="evidence" value="ECO:0007669"/>
    <property type="project" value="UniProtKB-ARBA"/>
</dbReference>
<comment type="caution">
    <text evidence="3">The sequence shown here is derived from an EMBL/GenBank/DDBJ whole genome shotgun (WGS) entry which is preliminary data.</text>
</comment>
<gene>
    <name evidence="3" type="ORF">WS90_15605</name>
</gene>
<dbReference type="Proteomes" id="UP000069001">
    <property type="component" value="Unassembled WGS sequence"/>
</dbReference>
<dbReference type="InterPro" id="IPR007312">
    <property type="entry name" value="Phosphoesterase"/>
</dbReference>
<feature type="region of interest" description="Disordered" evidence="2">
    <location>
        <begin position="88"/>
        <end position="116"/>
    </location>
</feature>
<feature type="region of interest" description="Disordered" evidence="2">
    <location>
        <begin position="1"/>
        <end position="23"/>
    </location>
</feature>
<name>A0A103ZJP0_BURCE</name>
<sequence>MTRERKVGKDKEKEKGLDESESGDRLFPGVIKHIVVLMLENRGFDHLMGWLYSRDEDPTIVPGDNPEPFRGLSTYGENRSALQNLANPVPPSCASEGPIEPIRATRSPATPVYGPGEKYQHIRRQIRGPEDLGSISGSSSRADMKGFVVDFDDVLRKEHKMRDPGPTRETLSQIMETYIPQQLPVLSGLARYYAVSDDWYCSVPSQTNTNRAFSMAGTSRGLVDNNFYHPAFRDPAAWAGRAASSARNWWNQESGDWSLPELAGTEADTLPASTRCLFDVLGAFGIGWKVYWQRPWPLTPLKEWNQYVRTMFPLLYGSDFNANFAQFSADDPNNAFYTAARDGTLPAVSWIEPKWGGGPSWELSLTGNDYHPVGDTTVGEDFVMNVYNALSTGKNWSDTLFIITFDENGGTYDHMVPPPAPPSDLDRCPLPGDRTGRGMDPATRTQFGFEFDQYGVRVPTLVISPRVGRSTIFRPKGSILPFDHASIIATILSMAGIERRFWQLGSRVANAPTFEYLINEDLREDALAEPSSALTVPAAFDPDFDWDPYHDSDSANELDTSQIYVLEYVGNPWRQERGEPLYLAKATSAVHRYSRRTWWYPTVSENRDLKVRVALSYRTGELDGKTQASRILNMSALYIRCHERDKWWNLSVLDSKDAYLSDDPRALWQIRLCNSRQPDSPVKVGDYVYFVSLSKCVPRKAFDGDRELFDVSPFSDRIPTRLMPIGDDASHLCDKAGEWAVWRVVQAEDASSSQGV</sequence>
<evidence type="ECO:0000256" key="2">
    <source>
        <dbReference type="SAM" id="MobiDB-lite"/>
    </source>
</evidence>
<accession>A0A103ZJP0</accession>
<dbReference type="Gene3D" id="3.40.720.10">
    <property type="entry name" value="Alkaline Phosphatase, subunit A"/>
    <property type="match status" value="2"/>
</dbReference>
<reference evidence="3 4" key="1">
    <citation type="submission" date="2015-11" db="EMBL/GenBank/DDBJ databases">
        <title>Expanding the genomic diversity of Burkholderia species for the development of highly accurate diagnostics.</title>
        <authorList>
            <person name="Sahl J."/>
            <person name="Keim P."/>
            <person name="Wagner D."/>
        </authorList>
    </citation>
    <scope>NUCLEOTIDE SEQUENCE [LARGE SCALE GENOMIC DNA]</scope>
    <source>
        <strain evidence="3 4">MSMB1302</strain>
    </source>
</reference>
<dbReference type="InterPro" id="IPR017850">
    <property type="entry name" value="Alkaline_phosphatase_core_sf"/>
</dbReference>
<dbReference type="PANTHER" id="PTHR31956:SF1">
    <property type="entry name" value="NON-SPECIFIC PHOSPHOLIPASE C1"/>
    <property type="match status" value="1"/>
</dbReference>
<dbReference type="GO" id="GO:0009395">
    <property type="term" value="P:phospholipid catabolic process"/>
    <property type="evidence" value="ECO:0007669"/>
    <property type="project" value="TreeGrafter"/>
</dbReference>
<evidence type="ECO:0000313" key="4">
    <source>
        <dbReference type="Proteomes" id="UP000069001"/>
    </source>
</evidence>
<dbReference type="EMBL" id="LOYH01000055">
    <property type="protein sequence ID" value="KVK81220.1"/>
    <property type="molecule type" value="Genomic_DNA"/>
</dbReference>
<keyword evidence="1" id="KW-0378">Hydrolase</keyword>
<proteinExistence type="predicted"/>
<evidence type="ECO:0000313" key="3">
    <source>
        <dbReference type="EMBL" id="KVK81220.1"/>
    </source>
</evidence>
<organism evidence="3 4">
    <name type="scientific">Burkholderia cepacia</name>
    <name type="common">Pseudomonas cepacia</name>
    <dbReference type="NCBI Taxonomy" id="292"/>
    <lineage>
        <taxon>Bacteria</taxon>
        <taxon>Pseudomonadati</taxon>
        <taxon>Pseudomonadota</taxon>
        <taxon>Betaproteobacteria</taxon>
        <taxon>Burkholderiales</taxon>
        <taxon>Burkholderiaceae</taxon>
        <taxon>Burkholderia</taxon>
        <taxon>Burkholderia cepacia complex</taxon>
    </lineage>
</organism>
<protein>
    <recommendedName>
        <fullName evidence="5">Phospholipase C</fullName>
    </recommendedName>
</protein>
<dbReference type="PANTHER" id="PTHR31956">
    <property type="entry name" value="NON-SPECIFIC PHOSPHOLIPASE C4-RELATED"/>
    <property type="match status" value="1"/>
</dbReference>
<dbReference type="Pfam" id="PF04185">
    <property type="entry name" value="Phosphoesterase"/>
    <property type="match status" value="1"/>
</dbReference>